<name>A0A346XZD5_9ACTN</name>
<accession>A0A346XZD5</accession>
<feature type="transmembrane region" description="Helical" evidence="2">
    <location>
        <begin position="36"/>
        <end position="55"/>
    </location>
</feature>
<dbReference type="Proteomes" id="UP000264006">
    <property type="component" value="Chromosome"/>
</dbReference>
<sequence>MEADIRHRLEQAAGTPAELDLRTVLAARDRRHRTRWATVASLVVVVAVTGVATGLRTAAPDPAAVADLPAGVEVVHDGPTPDLTLSPIVGDGDQEAAAAVWRQFGMDGQPPAVPDGHVIGFVPLSADCSAADIVGVEAVHTRPVTWTLDVAVTPGCEPVEDPRPAPAVPMSGTRTLVVLAMPWPDDRPVPGPMVRSADQPRPTPWARAAQD</sequence>
<evidence type="ECO:0000256" key="2">
    <source>
        <dbReference type="SAM" id="Phobius"/>
    </source>
</evidence>
<proteinExistence type="predicted"/>
<reference evidence="3 4" key="1">
    <citation type="submission" date="2018-09" db="EMBL/GenBank/DDBJ databases">
        <title>Complete genome sequence of Euzebya sp. DY32-46 isolated from seawater of Pacific Ocean.</title>
        <authorList>
            <person name="Xu L."/>
            <person name="Wu Y.-H."/>
            <person name="Xu X.-W."/>
        </authorList>
    </citation>
    <scope>NUCLEOTIDE SEQUENCE [LARGE SCALE GENOMIC DNA]</scope>
    <source>
        <strain evidence="3 4">DY32-46</strain>
    </source>
</reference>
<gene>
    <name evidence="3" type="ORF">DVS28_a2903</name>
</gene>
<dbReference type="KEGG" id="euz:DVS28_a2903"/>
<feature type="region of interest" description="Disordered" evidence="1">
    <location>
        <begin position="187"/>
        <end position="211"/>
    </location>
</feature>
<protein>
    <submittedName>
        <fullName evidence="3">Uncharacterized protein</fullName>
    </submittedName>
</protein>
<evidence type="ECO:0000256" key="1">
    <source>
        <dbReference type="SAM" id="MobiDB-lite"/>
    </source>
</evidence>
<dbReference type="EMBL" id="CP031165">
    <property type="protein sequence ID" value="AXV07582.1"/>
    <property type="molecule type" value="Genomic_DNA"/>
</dbReference>
<organism evidence="3 4">
    <name type="scientific">Euzebya pacifica</name>
    <dbReference type="NCBI Taxonomy" id="1608957"/>
    <lineage>
        <taxon>Bacteria</taxon>
        <taxon>Bacillati</taxon>
        <taxon>Actinomycetota</taxon>
        <taxon>Nitriliruptoria</taxon>
        <taxon>Euzebyales</taxon>
    </lineage>
</organism>
<keyword evidence="2" id="KW-0472">Membrane</keyword>
<keyword evidence="4" id="KW-1185">Reference proteome</keyword>
<evidence type="ECO:0000313" key="3">
    <source>
        <dbReference type="EMBL" id="AXV07582.1"/>
    </source>
</evidence>
<dbReference type="AlphaFoldDB" id="A0A346XZD5"/>
<keyword evidence="2" id="KW-0812">Transmembrane</keyword>
<evidence type="ECO:0000313" key="4">
    <source>
        <dbReference type="Proteomes" id="UP000264006"/>
    </source>
</evidence>
<dbReference type="RefSeq" id="WP_114592051.1">
    <property type="nucleotide sequence ID" value="NZ_CP031165.1"/>
</dbReference>
<keyword evidence="2" id="KW-1133">Transmembrane helix</keyword>